<feature type="compositionally biased region" description="Basic and acidic residues" evidence="7">
    <location>
        <begin position="88"/>
        <end position="101"/>
    </location>
</feature>
<dbReference type="EMBL" id="MU251246">
    <property type="protein sequence ID" value="KAG9256958.1"/>
    <property type="molecule type" value="Genomic_DNA"/>
</dbReference>
<feature type="compositionally biased region" description="Acidic residues" evidence="7">
    <location>
        <begin position="450"/>
        <end position="474"/>
    </location>
</feature>
<feature type="compositionally biased region" description="Basic and acidic residues" evidence="7">
    <location>
        <begin position="304"/>
        <end position="346"/>
    </location>
</feature>
<proteinExistence type="inferred from homology"/>
<organism evidence="8 9">
    <name type="scientific">Emericellopsis atlantica</name>
    <dbReference type="NCBI Taxonomy" id="2614577"/>
    <lineage>
        <taxon>Eukaryota</taxon>
        <taxon>Fungi</taxon>
        <taxon>Dikarya</taxon>
        <taxon>Ascomycota</taxon>
        <taxon>Pezizomycotina</taxon>
        <taxon>Sordariomycetes</taxon>
        <taxon>Hypocreomycetidae</taxon>
        <taxon>Hypocreales</taxon>
        <taxon>Bionectriaceae</taxon>
        <taxon>Emericellopsis</taxon>
    </lineage>
</organism>
<dbReference type="PANTHER" id="PTHR23183:SF0">
    <property type="entry name" value="NUCLEOLAR PROTEIN 14"/>
    <property type="match status" value="1"/>
</dbReference>
<feature type="compositionally biased region" description="Basic and acidic residues" evidence="7">
    <location>
        <begin position="210"/>
        <end position="263"/>
    </location>
</feature>
<gene>
    <name evidence="8" type="ORF">F5Z01DRAFT_747829</name>
</gene>
<evidence type="ECO:0000256" key="2">
    <source>
        <dbReference type="ARBA" id="ARBA00007466"/>
    </source>
</evidence>
<dbReference type="RefSeq" id="XP_046120882.1">
    <property type="nucleotide sequence ID" value="XM_046266973.1"/>
</dbReference>
<dbReference type="InterPro" id="IPR007276">
    <property type="entry name" value="Nop14"/>
</dbReference>
<dbReference type="Proteomes" id="UP000887229">
    <property type="component" value="Unassembled WGS sequence"/>
</dbReference>
<evidence type="ECO:0000313" key="9">
    <source>
        <dbReference type="Proteomes" id="UP000887229"/>
    </source>
</evidence>
<sequence>MAGGGSQLKRLKASLRDQGITGPQQSKKQKRRAAQDEQARNDKRLQRGAVLGGIREQFNPFDLKHAKAPKFEVTSNRPDPKTGSIRGRPGEAKAAAEEKRRQTLLLDMQHRNKVGGILDQRFGENDPTMTPEEKMLERFAREKIRSHKKNAFDLEEDMDDMGMGGLTHGGKALVFNEEEAVDDFDEDLDDAASDISDREQQRRKRVRAMAAEDRGEEEPQRKRTKKEIMEEVIAKSKMHKYERQQAKDEDDDIRAQIDKDMAEIRAALYASGGKRPEPAQKEAPTLGGLDREAFNKTFDLEVKKLAQDRRAQPADRTKTDEEKAEDEAKFLKKLEEKRQKRMRGESVSDSDASDDKKEKKHDSDEDMDEDDDFGLGGGLASKAPEDEADEDSEDSEEEESDEEEGDEDNDRDASTKKKPTAAELGFDDEDDFVIDDDLVASGSDINPFDSGDDLDLDEAEEADDAEGDSDDEDEFTKRLLNEEEARNPMFKSESSENTTALEKGDDKGLPFTFPCPQTKKELESIARAHPLAHLPTIVQRIRALYHPKLDSKNKERLGTFATVLVEFISQPFGVAFDPAVWPSFAVLESLIRHIHSLSKMFPVEIGNHFRQMMIQIKEERPLALEVGDIVMLTAVGTVFPPSDHFNSVVTPGILTATRYLGIKVPRTLGEHATGVYLSILMLQFQQPVKRFVPEAINFLLNTICALSPVAPKASLGRFPLHASDQALRMSGAQKVTPRKLRCSDCAIEVEEELATETKVSLMDTALQVCDAAADTWTGKDAFIETFDQVQNVVKRVLIQKNSAHLPAQLINRLEKLQTKLERMMRLARLARRPLELHHHRPLAIKTYIPKFEDSFDPNKHYDPDRERAEMAKLKAEHKKERKGAMRELRKDANFMAREKLKVKKAKDEAHEKKMKRLISEIQSEEGREANEYERERSARKRAKNR</sequence>
<keyword evidence="3" id="KW-0690">Ribosome biogenesis</keyword>
<feature type="compositionally biased region" description="Acidic residues" evidence="7">
    <location>
        <begin position="364"/>
        <end position="373"/>
    </location>
</feature>
<dbReference type="GO" id="GO:0032040">
    <property type="term" value="C:small-subunit processome"/>
    <property type="evidence" value="ECO:0007669"/>
    <property type="project" value="InterPro"/>
</dbReference>
<keyword evidence="5" id="KW-0539">Nucleus</keyword>
<dbReference type="Pfam" id="PF04147">
    <property type="entry name" value="Nop14"/>
    <property type="match status" value="2"/>
</dbReference>
<evidence type="ECO:0000256" key="4">
    <source>
        <dbReference type="ARBA" id="ARBA00022552"/>
    </source>
</evidence>
<comment type="subcellular location">
    <subcellularLocation>
        <location evidence="1">Nucleus</location>
        <location evidence="1">Nucleolus</location>
    </subcellularLocation>
</comment>
<keyword evidence="9" id="KW-1185">Reference proteome</keyword>
<feature type="compositionally biased region" description="Acidic residues" evidence="7">
    <location>
        <begin position="386"/>
        <end position="410"/>
    </location>
</feature>
<feature type="region of interest" description="Disordered" evidence="7">
    <location>
        <begin position="184"/>
        <end position="292"/>
    </location>
</feature>
<keyword evidence="4" id="KW-0698">rRNA processing</keyword>
<feature type="region of interest" description="Disordered" evidence="7">
    <location>
        <begin position="304"/>
        <end position="510"/>
    </location>
</feature>
<feature type="region of interest" description="Disordered" evidence="7">
    <location>
        <begin position="901"/>
        <end position="945"/>
    </location>
</feature>
<evidence type="ECO:0000256" key="3">
    <source>
        <dbReference type="ARBA" id="ARBA00022517"/>
    </source>
</evidence>
<evidence type="ECO:0000256" key="1">
    <source>
        <dbReference type="ARBA" id="ARBA00004604"/>
    </source>
</evidence>
<evidence type="ECO:0000256" key="7">
    <source>
        <dbReference type="SAM" id="MobiDB-lite"/>
    </source>
</evidence>
<name>A0A9P7ZRF4_9HYPO</name>
<feature type="compositionally biased region" description="Basic and acidic residues" evidence="7">
    <location>
        <begin position="475"/>
        <end position="486"/>
    </location>
</feature>
<dbReference type="AlphaFoldDB" id="A0A9P7ZRF4"/>
<evidence type="ECO:0000256" key="6">
    <source>
        <dbReference type="ARBA" id="ARBA00024695"/>
    </source>
</evidence>
<evidence type="ECO:0000256" key="5">
    <source>
        <dbReference type="ARBA" id="ARBA00023242"/>
    </source>
</evidence>
<feature type="compositionally biased region" description="Acidic residues" evidence="7">
    <location>
        <begin position="425"/>
        <end position="438"/>
    </location>
</feature>
<feature type="region of interest" description="Disordered" evidence="7">
    <location>
        <begin position="1"/>
        <end position="108"/>
    </location>
</feature>
<dbReference type="GO" id="GO:0030490">
    <property type="term" value="P:maturation of SSU-rRNA"/>
    <property type="evidence" value="ECO:0007669"/>
    <property type="project" value="TreeGrafter"/>
</dbReference>
<dbReference type="OrthoDB" id="441771at2759"/>
<dbReference type="GeneID" id="70297876"/>
<dbReference type="GO" id="GO:0030692">
    <property type="term" value="C:Noc4p-Nop14p complex"/>
    <property type="evidence" value="ECO:0007669"/>
    <property type="project" value="TreeGrafter"/>
</dbReference>
<reference evidence="8" key="1">
    <citation type="journal article" date="2021" name="IMA Fungus">
        <title>Genomic characterization of three marine fungi, including Emericellopsis atlantica sp. nov. with signatures of a generalist lifestyle and marine biomass degradation.</title>
        <authorList>
            <person name="Hagestad O.C."/>
            <person name="Hou L."/>
            <person name="Andersen J.H."/>
            <person name="Hansen E.H."/>
            <person name="Altermark B."/>
            <person name="Li C."/>
            <person name="Kuhnert E."/>
            <person name="Cox R.J."/>
            <person name="Crous P.W."/>
            <person name="Spatafora J.W."/>
            <person name="Lail K."/>
            <person name="Amirebrahimi M."/>
            <person name="Lipzen A."/>
            <person name="Pangilinan J."/>
            <person name="Andreopoulos W."/>
            <person name="Hayes R.D."/>
            <person name="Ng V."/>
            <person name="Grigoriev I.V."/>
            <person name="Jackson S.A."/>
            <person name="Sutton T.D.S."/>
            <person name="Dobson A.D.W."/>
            <person name="Rama T."/>
        </authorList>
    </citation>
    <scope>NUCLEOTIDE SEQUENCE</scope>
    <source>
        <strain evidence="8">TS7</strain>
    </source>
</reference>
<feature type="compositionally biased region" description="Basic and acidic residues" evidence="7">
    <location>
        <begin position="353"/>
        <end position="363"/>
    </location>
</feature>
<evidence type="ECO:0000313" key="8">
    <source>
        <dbReference type="EMBL" id="KAG9256958.1"/>
    </source>
</evidence>
<comment type="function">
    <text evidence="6">Involved in nucleolar processing of pre-18S ribosomal RNA. Has a role in the nuclear export of 40S pre-ribosomal subunit to the cytoplasm.</text>
</comment>
<accession>A0A9P7ZRF4</accession>
<protein>
    <submittedName>
        <fullName evidence="8">Nucleolar protein 14</fullName>
    </submittedName>
</protein>
<comment type="similarity">
    <text evidence="2">Belongs to the NOP14 family.</text>
</comment>
<feature type="compositionally biased region" description="Basic and acidic residues" evidence="7">
    <location>
        <begin position="924"/>
        <end position="936"/>
    </location>
</feature>
<feature type="compositionally biased region" description="Basic and acidic residues" evidence="7">
    <location>
        <begin position="33"/>
        <end position="45"/>
    </location>
</feature>
<comment type="caution">
    <text evidence="8">The sequence shown here is derived from an EMBL/GenBank/DDBJ whole genome shotgun (WGS) entry which is preliminary data.</text>
</comment>
<feature type="compositionally biased region" description="Basic and acidic residues" evidence="7">
    <location>
        <begin position="901"/>
        <end position="911"/>
    </location>
</feature>
<dbReference type="PANTHER" id="PTHR23183">
    <property type="entry name" value="NOP14"/>
    <property type="match status" value="1"/>
</dbReference>